<gene>
    <name evidence="2" type="ORF">A176_001483</name>
</gene>
<organism evidence="2 3">
    <name type="scientific">Pseudomyxococcus hansupus</name>
    <dbReference type="NCBI Taxonomy" id="1297742"/>
    <lineage>
        <taxon>Bacteria</taxon>
        <taxon>Pseudomonadati</taxon>
        <taxon>Myxococcota</taxon>
        <taxon>Myxococcia</taxon>
        <taxon>Myxococcales</taxon>
        <taxon>Cystobacterineae</taxon>
        <taxon>Myxococcaceae</taxon>
        <taxon>Pseudomyxococcus</taxon>
    </lineage>
</organism>
<dbReference type="Gene3D" id="3.40.30.10">
    <property type="entry name" value="Glutaredoxin"/>
    <property type="match status" value="1"/>
</dbReference>
<evidence type="ECO:0000259" key="1">
    <source>
        <dbReference type="PROSITE" id="PS50404"/>
    </source>
</evidence>
<dbReference type="Proteomes" id="UP000009026">
    <property type="component" value="Chromosome"/>
</dbReference>
<keyword evidence="2" id="KW-0808">Transferase</keyword>
<sequence length="207" mass="22840">MNEYELIGSPGCGSAIIEMALRISGVPHRLTDLPYLEPGPGRDRLLKLNPLGQVPTLVLPDGRVMTESAAMLLHLHDVAPQGQLAPSADEPERVSFLHLLLRLVGAVYPTFTFGDDPPKWTLAGPAADRLHDTVMARRADLWREINAQVGAPHVLGTRFSGLDLYITTMTHWRPGRDWFKTHCPALMAVALQAEKNPHVAAVLKRHF</sequence>
<dbReference type="OrthoDB" id="5508354at2"/>
<dbReference type="eggNOG" id="COG0625">
    <property type="taxonomic scope" value="Bacteria"/>
</dbReference>
<feature type="domain" description="GST N-terminal" evidence="1">
    <location>
        <begin position="2"/>
        <end position="83"/>
    </location>
</feature>
<keyword evidence="3" id="KW-1185">Reference proteome</keyword>
<dbReference type="SUPFAM" id="SSF52833">
    <property type="entry name" value="Thioredoxin-like"/>
    <property type="match status" value="1"/>
</dbReference>
<evidence type="ECO:0000313" key="2">
    <source>
        <dbReference type="EMBL" id="AKQ64571.1"/>
    </source>
</evidence>
<proteinExistence type="predicted"/>
<dbReference type="InterPro" id="IPR036249">
    <property type="entry name" value="Thioredoxin-like_sf"/>
</dbReference>
<dbReference type="Gene3D" id="1.20.1050.10">
    <property type="match status" value="1"/>
</dbReference>
<dbReference type="PROSITE" id="PS50404">
    <property type="entry name" value="GST_NTER"/>
    <property type="match status" value="1"/>
</dbReference>
<dbReference type="GO" id="GO:0016740">
    <property type="term" value="F:transferase activity"/>
    <property type="evidence" value="ECO:0007669"/>
    <property type="project" value="UniProtKB-KW"/>
</dbReference>
<dbReference type="InterPro" id="IPR036282">
    <property type="entry name" value="Glutathione-S-Trfase_C_sf"/>
</dbReference>
<protein>
    <submittedName>
        <fullName evidence="2">Glutathione S-transferase</fullName>
    </submittedName>
</protein>
<dbReference type="Pfam" id="PF13409">
    <property type="entry name" value="GST_N_2"/>
    <property type="match status" value="1"/>
</dbReference>
<dbReference type="CDD" id="cd03057">
    <property type="entry name" value="GST_N_Beta"/>
    <property type="match status" value="1"/>
</dbReference>
<dbReference type="SUPFAM" id="SSF47616">
    <property type="entry name" value="GST C-terminal domain-like"/>
    <property type="match status" value="1"/>
</dbReference>
<accession>A0A0H4WMF5</accession>
<dbReference type="EMBL" id="CP012109">
    <property type="protein sequence ID" value="AKQ64571.1"/>
    <property type="molecule type" value="Genomic_DNA"/>
</dbReference>
<evidence type="ECO:0000313" key="3">
    <source>
        <dbReference type="Proteomes" id="UP000009026"/>
    </source>
</evidence>
<dbReference type="AlphaFoldDB" id="A0A0H4WMF5"/>
<dbReference type="KEGG" id="mym:A176_001483"/>
<name>A0A0H4WMF5_9BACT</name>
<dbReference type="PATRIC" id="fig|1297742.4.peg.1500"/>
<reference evidence="2 3" key="1">
    <citation type="journal article" date="2016" name="PLoS ONE">
        <title>Complete Genome Sequence and Comparative Genomics of a Novel Myxobacterium Myxococcus hansupus.</title>
        <authorList>
            <person name="Sharma G."/>
            <person name="Narwani T."/>
            <person name="Subramanian S."/>
        </authorList>
    </citation>
    <scope>NUCLEOTIDE SEQUENCE [LARGE SCALE GENOMIC DNA]</scope>
    <source>
        <strain evidence="3">mixupus</strain>
    </source>
</reference>
<dbReference type="STRING" id="1297742.A176_001483"/>
<dbReference type="InterPro" id="IPR004045">
    <property type="entry name" value="Glutathione_S-Trfase_N"/>
</dbReference>